<keyword evidence="5" id="KW-0408">Iron</keyword>
<dbReference type="EMBL" id="MN740085">
    <property type="protein sequence ID" value="QHT87258.1"/>
    <property type="molecule type" value="Genomic_DNA"/>
</dbReference>
<organism evidence="6">
    <name type="scientific">viral metagenome</name>
    <dbReference type="NCBI Taxonomy" id="1070528"/>
    <lineage>
        <taxon>unclassified sequences</taxon>
        <taxon>metagenomes</taxon>
        <taxon>organismal metagenomes</taxon>
    </lineage>
</organism>
<keyword evidence="4" id="KW-0560">Oxidoreductase</keyword>
<evidence type="ECO:0000256" key="5">
    <source>
        <dbReference type="ARBA" id="ARBA00023004"/>
    </source>
</evidence>
<proteinExistence type="inferred from homology"/>
<dbReference type="InterPro" id="IPR004294">
    <property type="entry name" value="Carotenoid_Oase"/>
</dbReference>
<dbReference type="GO" id="GO:0046872">
    <property type="term" value="F:metal ion binding"/>
    <property type="evidence" value="ECO:0007669"/>
    <property type="project" value="UniProtKB-KW"/>
</dbReference>
<keyword evidence="3" id="KW-0479">Metal-binding</keyword>
<dbReference type="PANTHER" id="PTHR10543">
    <property type="entry name" value="BETA-CAROTENE DIOXYGENASE"/>
    <property type="match status" value="1"/>
</dbReference>
<name>A0A6C0I2N2_9ZZZZ</name>
<protein>
    <submittedName>
        <fullName evidence="6">Uncharacterized protein</fullName>
    </submittedName>
</protein>
<evidence type="ECO:0000256" key="2">
    <source>
        <dbReference type="ARBA" id="ARBA00006787"/>
    </source>
</evidence>
<evidence type="ECO:0000256" key="3">
    <source>
        <dbReference type="ARBA" id="ARBA00022723"/>
    </source>
</evidence>
<reference evidence="6" key="1">
    <citation type="journal article" date="2020" name="Nature">
        <title>Giant virus diversity and host interactions through global metagenomics.</title>
        <authorList>
            <person name="Schulz F."/>
            <person name="Roux S."/>
            <person name="Paez-Espino D."/>
            <person name="Jungbluth S."/>
            <person name="Walsh D.A."/>
            <person name="Denef V.J."/>
            <person name="McMahon K.D."/>
            <person name="Konstantinidis K.T."/>
            <person name="Eloe-Fadrosh E.A."/>
            <person name="Kyrpides N.C."/>
            <person name="Woyke T."/>
        </authorList>
    </citation>
    <scope>NUCLEOTIDE SEQUENCE</scope>
    <source>
        <strain evidence="6">GVMAG-M-3300023184-190</strain>
    </source>
</reference>
<dbReference type="AlphaFoldDB" id="A0A6C0I2N2"/>
<dbReference type="PANTHER" id="PTHR10543:SF89">
    <property type="entry name" value="CAROTENOID 9,10(9',10')-CLEAVAGE DIOXYGENASE 1"/>
    <property type="match status" value="1"/>
</dbReference>
<evidence type="ECO:0000256" key="1">
    <source>
        <dbReference type="ARBA" id="ARBA00001954"/>
    </source>
</evidence>
<comment type="cofactor">
    <cofactor evidence="1">
        <name>Fe(2+)</name>
        <dbReference type="ChEBI" id="CHEBI:29033"/>
    </cofactor>
</comment>
<sequence>MSTFFLLACIISATTHAFSSPPPFRFFGMIGPNIRVQKTTTLAELFMGDGIIQGVFFDGNGTMTPAKHVIQTDRQVFKANALRFPPKKMFPNLMGVANTAMLSVRNRTFALFERDAPYEIDIDMENKMINTIGKLELPCECPRRFSGHTKYDAITDLIHTIDYNILTRTVTYYKMTGDFTVLNRFSKRMKYLPIIHDFKVLDSGDIVVIESPFQIWPTLNNVWFGSRAPLVLRKDYATKIHVMGNHNPATYVVGSGFYCFHYGQIIETKNDINIFASLYDELDFNSQNLNGKYRHIILKKEFDTCFVKKNPILETMNLDFPVLYGDDHVILRRVIDGRIGGYVVCRGLEIDRVINLPDSISAYGEHVIREIAGQSYIMAFCQDGSLLQVNINDEKDIRMVPAFDSGVTLGFHSIIL</sequence>
<evidence type="ECO:0000256" key="4">
    <source>
        <dbReference type="ARBA" id="ARBA00023002"/>
    </source>
</evidence>
<comment type="similarity">
    <text evidence="2">Belongs to the carotenoid oxygenase family.</text>
</comment>
<dbReference type="GO" id="GO:0010436">
    <property type="term" value="F:carotenoid dioxygenase activity"/>
    <property type="evidence" value="ECO:0007669"/>
    <property type="project" value="TreeGrafter"/>
</dbReference>
<accession>A0A6C0I2N2</accession>
<evidence type="ECO:0000313" key="6">
    <source>
        <dbReference type="EMBL" id="QHT87258.1"/>
    </source>
</evidence>
<dbReference type="Pfam" id="PF03055">
    <property type="entry name" value="RPE65"/>
    <property type="match status" value="1"/>
</dbReference>
<dbReference type="GO" id="GO:0016121">
    <property type="term" value="P:carotene catabolic process"/>
    <property type="evidence" value="ECO:0007669"/>
    <property type="project" value="TreeGrafter"/>
</dbReference>